<gene>
    <name evidence="2" type="ORF">FG383_08730</name>
</gene>
<comment type="caution">
    <text evidence="2">The sequence shown here is derived from an EMBL/GenBank/DDBJ whole genome shotgun (WGS) entry which is preliminary data.</text>
</comment>
<evidence type="ECO:0000313" key="3">
    <source>
        <dbReference type="Proteomes" id="UP000318937"/>
    </source>
</evidence>
<dbReference type="RefSeq" id="WP_142606934.1">
    <property type="nucleotide sequence ID" value="NZ_VDGG01000014.1"/>
</dbReference>
<proteinExistence type="predicted"/>
<evidence type="ECO:0000256" key="1">
    <source>
        <dbReference type="SAM" id="Phobius"/>
    </source>
</evidence>
<accession>A0A544TDW9</accession>
<keyword evidence="1" id="KW-0472">Membrane</keyword>
<dbReference type="Proteomes" id="UP000318937">
    <property type="component" value="Unassembled WGS sequence"/>
</dbReference>
<organism evidence="2 3">
    <name type="scientific">Psychrobacillus soli</name>
    <dbReference type="NCBI Taxonomy" id="1543965"/>
    <lineage>
        <taxon>Bacteria</taxon>
        <taxon>Bacillati</taxon>
        <taxon>Bacillota</taxon>
        <taxon>Bacilli</taxon>
        <taxon>Bacillales</taxon>
        <taxon>Bacillaceae</taxon>
        <taxon>Psychrobacillus</taxon>
    </lineage>
</organism>
<dbReference type="AlphaFoldDB" id="A0A544TDW9"/>
<name>A0A544TDW9_9BACI</name>
<reference evidence="2 3" key="1">
    <citation type="submission" date="2019-05" db="EMBL/GenBank/DDBJ databases">
        <title>Psychrobacillus vulpis sp. nov., a new species isolated from feces of a red fox that inhabits in The Tablas de Daimiel Natural Park, Albacete, Spain.</title>
        <authorList>
            <person name="Rodriguez M."/>
            <person name="Reina J.C."/>
            <person name="Bejar V."/>
            <person name="Llamas I."/>
        </authorList>
    </citation>
    <scope>NUCLEOTIDE SEQUENCE [LARGE SCALE GENOMIC DNA]</scope>
    <source>
        <strain evidence="2 3">NHI-2</strain>
    </source>
</reference>
<keyword evidence="1" id="KW-0812">Transmembrane</keyword>
<feature type="transmembrane region" description="Helical" evidence="1">
    <location>
        <begin position="41"/>
        <end position="65"/>
    </location>
</feature>
<keyword evidence="3" id="KW-1185">Reference proteome</keyword>
<dbReference type="OrthoDB" id="2933210at2"/>
<feature type="transmembrane region" description="Helical" evidence="1">
    <location>
        <begin position="9"/>
        <end position="29"/>
    </location>
</feature>
<sequence length="70" mass="8157">MKKIIAKLILLLLSVVIFMILWKLMQYIFNAFVPFNPMTELIAFVVIVIMIPTSMVLADISFMLFQKSFK</sequence>
<dbReference type="EMBL" id="VDGG01000014">
    <property type="protein sequence ID" value="TQR15658.1"/>
    <property type="molecule type" value="Genomic_DNA"/>
</dbReference>
<evidence type="ECO:0000313" key="2">
    <source>
        <dbReference type="EMBL" id="TQR15658.1"/>
    </source>
</evidence>
<keyword evidence="1" id="KW-1133">Transmembrane helix</keyword>
<protein>
    <submittedName>
        <fullName evidence="2">Uncharacterized protein</fullName>
    </submittedName>
</protein>